<keyword evidence="3" id="KW-1185">Reference proteome</keyword>
<dbReference type="EMBL" id="GL883079">
    <property type="protein sequence ID" value="EGF90254.1"/>
    <property type="molecule type" value="Genomic_DNA"/>
</dbReference>
<evidence type="ECO:0000313" key="3">
    <source>
        <dbReference type="Proteomes" id="UP000006512"/>
    </source>
</evidence>
<evidence type="ECO:0000313" key="2">
    <source>
        <dbReference type="EMBL" id="EGF90254.1"/>
    </source>
</evidence>
<gene>
    <name evidence="2" type="ORF">ABI_32700</name>
</gene>
<keyword evidence="1" id="KW-0472">Membrane</keyword>
<evidence type="ECO:0000256" key="1">
    <source>
        <dbReference type="SAM" id="Phobius"/>
    </source>
</evidence>
<dbReference type="HOGENOM" id="CLU_220180_0_0_5"/>
<accession>F4QPW7</accession>
<sequence>MIERRAHMAIVYLLAGAGFFGLCLAFVAFADSLREGS</sequence>
<reference evidence="3" key="1">
    <citation type="submission" date="2011-03" db="EMBL/GenBank/DDBJ databases">
        <title>Draft genome sequence of Brevundimonas diminuta.</title>
        <authorList>
            <person name="Brown P.J.B."/>
            <person name="Buechlein A."/>
            <person name="Hemmerich C."/>
            <person name="Brun Y.V."/>
        </authorList>
    </citation>
    <scope>NUCLEOTIDE SEQUENCE [LARGE SCALE GENOMIC DNA]</scope>
    <source>
        <strain evidence="3">C19</strain>
    </source>
</reference>
<proteinExistence type="predicted"/>
<dbReference type="STRING" id="715226.ABI_32700"/>
<feature type="transmembrane region" description="Helical" evidence="1">
    <location>
        <begin position="9"/>
        <end position="30"/>
    </location>
</feature>
<keyword evidence="1" id="KW-0812">Transmembrane</keyword>
<protein>
    <submittedName>
        <fullName evidence="2">Putative membrane protein</fullName>
    </submittedName>
</protein>
<keyword evidence="1" id="KW-1133">Transmembrane helix</keyword>
<dbReference type="AlphaFoldDB" id="F4QPW7"/>
<organism evidence="2 3">
    <name type="scientific">Asticcacaulis biprosthecium C19</name>
    <dbReference type="NCBI Taxonomy" id="715226"/>
    <lineage>
        <taxon>Bacteria</taxon>
        <taxon>Pseudomonadati</taxon>
        <taxon>Pseudomonadota</taxon>
        <taxon>Alphaproteobacteria</taxon>
        <taxon>Caulobacterales</taxon>
        <taxon>Caulobacteraceae</taxon>
        <taxon>Asticcacaulis</taxon>
    </lineage>
</organism>
<name>F4QPW7_9CAUL</name>
<dbReference type="Proteomes" id="UP000006512">
    <property type="component" value="Unassembled WGS sequence"/>
</dbReference>